<dbReference type="Proteomes" id="UP001180845">
    <property type="component" value="Unassembled WGS sequence"/>
</dbReference>
<dbReference type="PROSITE" id="PS51296">
    <property type="entry name" value="RIESKE"/>
    <property type="match status" value="1"/>
</dbReference>
<evidence type="ECO:0000256" key="6">
    <source>
        <dbReference type="ARBA" id="ARBA00049958"/>
    </source>
</evidence>
<name>A0AAE3ZEC8_9ACTN</name>
<dbReference type="GO" id="GO:0051537">
    <property type="term" value="F:2 iron, 2 sulfur cluster binding"/>
    <property type="evidence" value="ECO:0007669"/>
    <property type="project" value="UniProtKB-KW"/>
</dbReference>
<dbReference type="PANTHER" id="PTHR11178:SF1">
    <property type="entry name" value="NFU1 IRON-SULFUR CLUSTER SCAFFOLD HOMOLOG, MITOCHONDRIAL"/>
    <property type="match status" value="1"/>
</dbReference>
<dbReference type="AlphaFoldDB" id="A0AAE3ZEC8"/>
<dbReference type="GO" id="GO:0016705">
    <property type="term" value="F:oxidoreductase activity, acting on paired donors, with incorporation or reduction of molecular oxygen"/>
    <property type="evidence" value="ECO:0007669"/>
    <property type="project" value="UniProtKB-ARBA"/>
</dbReference>
<dbReference type="Pfam" id="PF00355">
    <property type="entry name" value="Rieske"/>
    <property type="match status" value="1"/>
</dbReference>
<evidence type="ECO:0000256" key="2">
    <source>
        <dbReference type="ARBA" id="ARBA00022714"/>
    </source>
</evidence>
<dbReference type="InterPro" id="IPR036922">
    <property type="entry name" value="Rieske_2Fe-2S_sf"/>
</dbReference>
<dbReference type="Gene3D" id="3.30.300.130">
    <property type="entry name" value="Fe-S cluster assembly (FSCA)"/>
    <property type="match status" value="1"/>
</dbReference>
<proteinExistence type="inferred from homology"/>
<sequence>MAGGMRAGEAMMAEANNASVRTTCLEERIAGALDSVRPYLRSHSGDVGLLGLDETAVRLRLLGNCRGCPSSAVTVTLAIEDTIRQVAPEITDIAVEGLVAPWPSAETGPGGRPLLPVVSAGSEPADTSDPAASPWQAVEEVAGLASGELTSVVVGDNPVLVCNVDGVLYAYRDRCPSCTAGLSPGKLDGGVLGCPACPERYEVLLAGRGERRPTLHLAPLPLLSDNGSVRIAVPAKGASKQRPAEQAGA</sequence>
<keyword evidence="2" id="KW-0001">2Fe-2S</keyword>
<evidence type="ECO:0000256" key="1">
    <source>
        <dbReference type="ARBA" id="ARBA00006420"/>
    </source>
</evidence>
<accession>A0AAE3ZEC8</accession>
<dbReference type="RefSeq" id="WP_310275637.1">
    <property type="nucleotide sequence ID" value="NZ_JAVDXW010000001.1"/>
</dbReference>
<gene>
    <name evidence="8" type="ORF">JOF55_003543</name>
</gene>
<dbReference type="PANTHER" id="PTHR11178">
    <property type="entry name" value="IRON-SULFUR CLUSTER SCAFFOLD PROTEIN NFU-RELATED"/>
    <property type="match status" value="1"/>
</dbReference>
<keyword evidence="5" id="KW-0411">Iron-sulfur</keyword>
<feature type="domain" description="Rieske" evidence="7">
    <location>
        <begin position="135"/>
        <end position="231"/>
    </location>
</feature>
<keyword evidence="4" id="KW-0408">Iron</keyword>
<dbReference type="InterPro" id="IPR017941">
    <property type="entry name" value="Rieske_2Fe-2S"/>
</dbReference>
<dbReference type="Pfam" id="PF01106">
    <property type="entry name" value="NifU"/>
    <property type="match status" value="1"/>
</dbReference>
<evidence type="ECO:0000313" key="9">
    <source>
        <dbReference type="Proteomes" id="UP001180845"/>
    </source>
</evidence>
<dbReference type="SUPFAM" id="SSF50022">
    <property type="entry name" value="ISP domain"/>
    <property type="match status" value="1"/>
</dbReference>
<dbReference type="InterPro" id="IPR034904">
    <property type="entry name" value="FSCA_dom_sf"/>
</dbReference>
<comment type="function">
    <text evidence="6">May be involved in the formation or repair of [Fe-S] clusters present in iron-sulfur proteins.</text>
</comment>
<evidence type="ECO:0000256" key="3">
    <source>
        <dbReference type="ARBA" id="ARBA00022723"/>
    </source>
</evidence>
<comment type="similarity">
    <text evidence="1">Belongs to the NifU family.</text>
</comment>
<evidence type="ECO:0000259" key="7">
    <source>
        <dbReference type="PROSITE" id="PS51296"/>
    </source>
</evidence>
<reference evidence="8" key="1">
    <citation type="submission" date="2023-07" db="EMBL/GenBank/DDBJ databases">
        <title>Sequencing the genomes of 1000 actinobacteria strains.</title>
        <authorList>
            <person name="Klenk H.-P."/>
        </authorList>
    </citation>
    <scope>NUCLEOTIDE SEQUENCE</scope>
    <source>
        <strain evidence="8">DSM 45977</strain>
    </source>
</reference>
<keyword evidence="3" id="KW-0479">Metal-binding</keyword>
<evidence type="ECO:0000256" key="4">
    <source>
        <dbReference type="ARBA" id="ARBA00023004"/>
    </source>
</evidence>
<protein>
    <submittedName>
        <fullName evidence="8">Fe-S cluster biogenesis protein NfuA/nitrite reductase/ring-hydroxylating ferredoxin subunit</fullName>
    </submittedName>
</protein>
<organism evidence="8 9">
    <name type="scientific">Haloactinomyces albus</name>
    <dbReference type="NCBI Taxonomy" id="1352928"/>
    <lineage>
        <taxon>Bacteria</taxon>
        <taxon>Bacillati</taxon>
        <taxon>Actinomycetota</taxon>
        <taxon>Actinomycetes</taxon>
        <taxon>Actinopolysporales</taxon>
        <taxon>Actinopolysporaceae</taxon>
        <taxon>Haloactinomyces</taxon>
    </lineage>
</organism>
<dbReference type="GO" id="GO:0016226">
    <property type="term" value="P:iron-sulfur cluster assembly"/>
    <property type="evidence" value="ECO:0007669"/>
    <property type="project" value="InterPro"/>
</dbReference>
<evidence type="ECO:0000313" key="8">
    <source>
        <dbReference type="EMBL" id="MDR7303362.1"/>
    </source>
</evidence>
<comment type="caution">
    <text evidence="8">The sequence shown here is derived from an EMBL/GenBank/DDBJ whole genome shotgun (WGS) entry which is preliminary data.</text>
</comment>
<dbReference type="EMBL" id="JAVDXW010000001">
    <property type="protein sequence ID" value="MDR7303362.1"/>
    <property type="molecule type" value="Genomic_DNA"/>
</dbReference>
<dbReference type="Gene3D" id="2.102.10.10">
    <property type="entry name" value="Rieske [2Fe-2S] iron-sulphur domain"/>
    <property type="match status" value="1"/>
</dbReference>
<evidence type="ECO:0000256" key="5">
    <source>
        <dbReference type="ARBA" id="ARBA00023014"/>
    </source>
</evidence>
<dbReference type="GO" id="GO:0005506">
    <property type="term" value="F:iron ion binding"/>
    <property type="evidence" value="ECO:0007669"/>
    <property type="project" value="InterPro"/>
</dbReference>
<dbReference type="GO" id="GO:0004497">
    <property type="term" value="F:monooxygenase activity"/>
    <property type="evidence" value="ECO:0007669"/>
    <property type="project" value="UniProtKB-ARBA"/>
</dbReference>
<dbReference type="InterPro" id="IPR001075">
    <property type="entry name" value="NIF_FeS_clus_asmbl_NifU_C"/>
</dbReference>
<dbReference type="SUPFAM" id="SSF117916">
    <property type="entry name" value="Fe-S cluster assembly (FSCA) domain-like"/>
    <property type="match status" value="1"/>
</dbReference>
<keyword evidence="9" id="KW-1185">Reference proteome</keyword>